<dbReference type="Pfam" id="PF01757">
    <property type="entry name" value="Acyl_transf_3"/>
    <property type="match status" value="1"/>
</dbReference>
<feature type="transmembrane region" description="Helical" evidence="1">
    <location>
        <begin position="234"/>
        <end position="254"/>
    </location>
</feature>
<sequence>MRWLREQFELSRGGSDHNVRPMEGLRGFAVFLVFLVHYVTLIEPWLPEQASIRAFAGSLHAIGNTGVDLFFVLSGYLIYGSLITRNQQFGRFIHRRIQRIYPAFIVVFVIYVLLSFAFPSESKIPSDATEGFVYLAQNFLLLPGILPIEPLITVAWSLSYELFYYLVIPLVIAVFRLRDRSAAWRVSFFMIVASLLAAYCFAYGGHVRLIMFIAGILLYEVMESSWFLSPPSLLGFGAFCVGILGTLVPVSGTMGAVLKTLILFVAFFFLCLTCFRNHLIWLSRVFSWAPLRWLGNMSYSYYLIHGLALKAGFLVLPKVLPDAGFDSWLFWALLPPMFVLTLVPASALFLLVERPLSIFPEKRRDPNVPAAVRNFY</sequence>
<reference evidence="3 4" key="1">
    <citation type="submission" date="2019-03" db="EMBL/GenBank/DDBJ databases">
        <title>Genomic Encyclopedia of Type Strains, Phase IV (KMG-IV): sequencing the most valuable type-strain genomes for metagenomic binning, comparative biology and taxonomic classification.</title>
        <authorList>
            <person name="Goeker M."/>
        </authorList>
    </citation>
    <scope>NUCLEOTIDE SEQUENCE [LARGE SCALE GENOMIC DNA]</scope>
    <source>
        <strain evidence="3 4">DSM 7445</strain>
    </source>
</reference>
<dbReference type="OrthoDB" id="9814807at2"/>
<keyword evidence="1" id="KW-0472">Membrane</keyword>
<gene>
    <name evidence="3" type="ORF">EDC30_102296</name>
</gene>
<feature type="transmembrane region" description="Helical" evidence="1">
    <location>
        <begin position="209"/>
        <end position="228"/>
    </location>
</feature>
<dbReference type="RefSeq" id="WP_132257625.1">
    <property type="nucleotide sequence ID" value="NZ_SLZQ01000002.1"/>
</dbReference>
<evidence type="ECO:0000313" key="3">
    <source>
        <dbReference type="EMBL" id="TCS38557.1"/>
    </source>
</evidence>
<feature type="transmembrane region" description="Helical" evidence="1">
    <location>
        <begin position="183"/>
        <end position="202"/>
    </location>
</feature>
<evidence type="ECO:0000313" key="4">
    <source>
        <dbReference type="Proteomes" id="UP000295382"/>
    </source>
</evidence>
<keyword evidence="1" id="KW-0812">Transmembrane</keyword>
<feature type="domain" description="Acyltransferase 3" evidence="2">
    <location>
        <begin position="23"/>
        <end position="347"/>
    </location>
</feature>
<feature type="transmembrane region" description="Helical" evidence="1">
    <location>
        <begin position="28"/>
        <end position="46"/>
    </location>
</feature>
<feature type="transmembrane region" description="Helical" evidence="1">
    <location>
        <begin position="328"/>
        <end position="352"/>
    </location>
</feature>
<name>A0A4R3HYU8_PAULE</name>
<comment type="caution">
    <text evidence="3">The sequence shown here is derived from an EMBL/GenBank/DDBJ whole genome shotgun (WGS) entry which is preliminary data.</text>
</comment>
<feature type="transmembrane region" description="Helical" evidence="1">
    <location>
        <begin position="299"/>
        <end position="316"/>
    </location>
</feature>
<evidence type="ECO:0000259" key="2">
    <source>
        <dbReference type="Pfam" id="PF01757"/>
    </source>
</evidence>
<dbReference type="EMBL" id="SLZQ01000002">
    <property type="protein sequence ID" value="TCS38557.1"/>
    <property type="molecule type" value="Genomic_DNA"/>
</dbReference>
<dbReference type="AlphaFoldDB" id="A0A4R3HYU8"/>
<dbReference type="InterPro" id="IPR050879">
    <property type="entry name" value="Acyltransferase_3"/>
</dbReference>
<dbReference type="PANTHER" id="PTHR23028">
    <property type="entry name" value="ACETYLTRANSFERASE"/>
    <property type="match status" value="1"/>
</dbReference>
<organism evidence="3 4">
    <name type="scientific">Paucimonas lemoignei</name>
    <name type="common">Pseudomonas lemoignei</name>
    <dbReference type="NCBI Taxonomy" id="29443"/>
    <lineage>
        <taxon>Bacteria</taxon>
        <taxon>Pseudomonadati</taxon>
        <taxon>Pseudomonadota</taxon>
        <taxon>Betaproteobacteria</taxon>
        <taxon>Burkholderiales</taxon>
        <taxon>Burkholderiaceae</taxon>
        <taxon>Paucimonas</taxon>
    </lineage>
</organism>
<feature type="transmembrane region" description="Helical" evidence="1">
    <location>
        <begin position="58"/>
        <end position="79"/>
    </location>
</feature>
<evidence type="ECO:0000256" key="1">
    <source>
        <dbReference type="SAM" id="Phobius"/>
    </source>
</evidence>
<dbReference type="InterPro" id="IPR002656">
    <property type="entry name" value="Acyl_transf_3_dom"/>
</dbReference>
<protein>
    <submittedName>
        <fullName evidence="3">Peptidoglycan/LPS O-acetylase OafA/YrhL</fullName>
    </submittedName>
</protein>
<feature type="transmembrane region" description="Helical" evidence="1">
    <location>
        <begin position="261"/>
        <end position="279"/>
    </location>
</feature>
<proteinExistence type="predicted"/>
<keyword evidence="4" id="KW-1185">Reference proteome</keyword>
<keyword evidence="1" id="KW-1133">Transmembrane helix</keyword>
<dbReference type="GO" id="GO:0016747">
    <property type="term" value="F:acyltransferase activity, transferring groups other than amino-acyl groups"/>
    <property type="evidence" value="ECO:0007669"/>
    <property type="project" value="InterPro"/>
</dbReference>
<accession>A0A4R3HYU8</accession>
<feature type="transmembrane region" description="Helical" evidence="1">
    <location>
        <begin position="100"/>
        <end position="119"/>
    </location>
</feature>
<feature type="transmembrane region" description="Helical" evidence="1">
    <location>
        <begin position="160"/>
        <end position="177"/>
    </location>
</feature>
<dbReference type="Proteomes" id="UP000295382">
    <property type="component" value="Unassembled WGS sequence"/>
</dbReference>